<dbReference type="AlphaFoldDB" id="A0A165AUX1"/>
<dbReference type="InParanoid" id="A0A165AUX1"/>
<sequence>MRHYQGLLRGPCKTTSPTRGSDVWNPDNGGAGWLIALQLFTDASLSGPTARSLQNDQLNGPTARSLQNDQPNGCMERVSFRKTRSGAEFSPWSCELGDPIYVTREFDLDAAVMEAMEEESKRETAIDQDPDNALATPEKRVREITKEDYHQNQRGKRRRREMREAQREKADGAKRISKKIRERSLAVLCDHSIEDDITDTLTADANMSQPGLQELPTGFPLDMKTDSVASTAFIGKRIPRKQTDGKGLTLQEVLAQEGMQLIEWDGK</sequence>
<evidence type="ECO:0000313" key="2">
    <source>
        <dbReference type="EMBL" id="KZS99709.1"/>
    </source>
</evidence>
<feature type="compositionally biased region" description="Polar residues" evidence="1">
    <location>
        <begin position="51"/>
        <end position="71"/>
    </location>
</feature>
<protein>
    <submittedName>
        <fullName evidence="2">Uncharacterized protein</fullName>
    </submittedName>
</protein>
<evidence type="ECO:0000256" key="1">
    <source>
        <dbReference type="SAM" id="MobiDB-lite"/>
    </source>
</evidence>
<accession>A0A165AUX1</accession>
<reference evidence="2 3" key="1">
    <citation type="journal article" date="2016" name="Mol. Biol. Evol.">
        <title>Comparative Genomics of Early-Diverging Mushroom-Forming Fungi Provides Insights into the Origins of Lignocellulose Decay Capabilities.</title>
        <authorList>
            <person name="Nagy L.G."/>
            <person name="Riley R."/>
            <person name="Tritt A."/>
            <person name="Adam C."/>
            <person name="Daum C."/>
            <person name="Floudas D."/>
            <person name="Sun H."/>
            <person name="Yadav J.S."/>
            <person name="Pangilinan J."/>
            <person name="Larsson K.H."/>
            <person name="Matsuura K."/>
            <person name="Barry K."/>
            <person name="Labutti K."/>
            <person name="Kuo R."/>
            <person name="Ohm R.A."/>
            <person name="Bhattacharya S.S."/>
            <person name="Shirouzu T."/>
            <person name="Yoshinaga Y."/>
            <person name="Martin F.M."/>
            <person name="Grigoriev I.V."/>
            <person name="Hibbett D.S."/>
        </authorList>
    </citation>
    <scope>NUCLEOTIDE SEQUENCE [LARGE SCALE GENOMIC DNA]</scope>
    <source>
        <strain evidence="2 3">93-53</strain>
    </source>
</reference>
<gene>
    <name evidence="2" type="ORF">LAESUDRAFT_765257</name>
</gene>
<dbReference type="Proteomes" id="UP000076871">
    <property type="component" value="Unassembled WGS sequence"/>
</dbReference>
<feature type="region of interest" description="Disordered" evidence="1">
    <location>
        <begin position="120"/>
        <end position="176"/>
    </location>
</feature>
<feature type="region of interest" description="Disordered" evidence="1">
    <location>
        <begin position="1"/>
        <end position="22"/>
    </location>
</feature>
<feature type="compositionally biased region" description="Basic and acidic residues" evidence="1">
    <location>
        <begin position="161"/>
        <end position="174"/>
    </location>
</feature>
<organism evidence="2 3">
    <name type="scientific">Laetiporus sulphureus 93-53</name>
    <dbReference type="NCBI Taxonomy" id="1314785"/>
    <lineage>
        <taxon>Eukaryota</taxon>
        <taxon>Fungi</taxon>
        <taxon>Dikarya</taxon>
        <taxon>Basidiomycota</taxon>
        <taxon>Agaricomycotina</taxon>
        <taxon>Agaricomycetes</taxon>
        <taxon>Polyporales</taxon>
        <taxon>Laetiporus</taxon>
    </lineage>
</organism>
<name>A0A165AUX1_9APHY</name>
<keyword evidence="3" id="KW-1185">Reference proteome</keyword>
<proteinExistence type="predicted"/>
<feature type="compositionally biased region" description="Basic and acidic residues" evidence="1">
    <location>
        <begin position="137"/>
        <end position="151"/>
    </location>
</feature>
<dbReference type="EMBL" id="KV427728">
    <property type="protein sequence ID" value="KZS99709.1"/>
    <property type="molecule type" value="Genomic_DNA"/>
</dbReference>
<dbReference type="GeneID" id="63830648"/>
<feature type="region of interest" description="Disordered" evidence="1">
    <location>
        <begin position="51"/>
        <end position="73"/>
    </location>
</feature>
<evidence type="ECO:0000313" key="3">
    <source>
        <dbReference type="Proteomes" id="UP000076871"/>
    </source>
</evidence>
<dbReference type="RefSeq" id="XP_040757450.1">
    <property type="nucleotide sequence ID" value="XM_040913620.1"/>
</dbReference>